<gene>
    <name evidence="1" type="ORF">QFC24_003880</name>
</gene>
<comment type="caution">
    <text evidence="1">The sequence shown here is derived from an EMBL/GenBank/DDBJ whole genome shotgun (WGS) entry which is preliminary data.</text>
</comment>
<dbReference type="Proteomes" id="UP001234202">
    <property type="component" value="Unassembled WGS sequence"/>
</dbReference>
<evidence type="ECO:0000313" key="1">
    <source>
        <dbReference type="EMBL" id="KAJ9122844.1"/>
    </source>
</evidence>
<keyword evidence="2" id="KW-1185">Reference proteome</keyword>
<sequence>MSSVNPNEEGDSDSDTPRTHRNPAGEHDRTDFTPIASTTASGAAPAVENAVDVSAPTYDPSQTSQSLYSNRLRSHHRYQEPDSAGLPSHLQSFPASATSASHYITRLPPPIGLAESPLNQYRVLNRLAARPPSGTAGSVSSVSRAGSGYGAEGEASGLTPSLSHRQSATGIPLRSSIDDRGFRLPSSSSAQFNSDLPHQHPYHLPIPNSAAVGNNTSYQGLPPNGFGINALQDRRPSTASGIAAFAHNHNLPYPLSSPAHSQSGYSPVQLPPPNLPASTSGFSTRPHSAREQNLDLPRPSFGSSTTSTPWDAYSHSLNQQHRQSWQSTGSVGGHRLSYGPRQSQPYFELSGSSSASTVHKLPPQLNSASISSYDFEADYPHYHNQQLRSAGVPPTVSYPGLYSERSSVGSAYASRPHEETHTATRQETGLQSNLPLKDVPRERYPTPELVYYTEGNGSVVDPDSQVSLQGIANKRRRLSATQATGTDHPYRDTTQKEGFVADWSYPTLAPVNPTNHLSQPTSPRGTVQPFSYAYSEPENPLYLNYPAGEPPSEDRVQRFNRLCEEEKREIEARRKRQLVGPDSEATFRQSLKRLANEVTGVPYSEDDKGEFRFRIQVLSFVADNPNLEDRSQVIGNSGTNNNNYDQYIDTMPTKRASPGGQMTQSSSQASNNAPSNSARLTRAAAAAAQAHSQPGSVAPSMQSSRPSMSSYRYSNGGMAGNSAGMPSGGYMMNAPAMPGGTGRSTRARVYREIIGGKEQSIYGVEDETPAPLPGTTGGQQKRKASSNAGSLRSTATYNGALAGNGLLPNGYHMPTAHLQQAPVQSKRRKPDDGYGYYRAWDERPSAAGSVRTNNGKAGTAGSTATQSTVNTGVGNNPPPDRHLIPPSTGHYGSHYVPEQRDNYYPPNTKSYNQSKAQVMPPSRPAYHAPQYTLPAEHAAPRMAQAQPQQIAQAPSQSSQGTDSGAPTCDDKDGHYIVTPGSYFGPQHKFRIIRLLGQGTFGKVVEATERGKSMHKVAVKIIRAVPKYREAAGIEIRVLRTLRDNDPENTHKCIHLLDTFDWRNHICLVTPLYGQSVFDFLKENKFQPFPEKHIQSFAASLLDSLKFLHRLNLIHTDLKPENILLVSNAYYQTGERRANSKSKHILRDTEIRLIDFGSATFDNEFHSSVVSTRHYRAPEIILGLGWSFPCDLFSIGCILVEFYTGDALFQTHDNLEHLAMMEVVMGKMPLTIANRACKTKGEYFKGNKLDYPNSQTTKHSRKFVKAMKPLSEIIKVDHRMTEVTNNFRMQFLDLVIRLLHFDPQRRMTVSTALAHNFFKTPAPSPPPPPKNTASSASSTTGTR</sequence>
<name>A0ACC2XFM1_9TREE</name>
<protein>
    <submittedName>
        <fullName evidence="1">Uncharacterized protein</fullName>
    </submittedName>
</protein>
<organism evidence="1 2">
    <name type="scientific">Naganishia onofrii</name>
    <dbReference type="NCBI Taxonomy" id="1851511"/>
    <lineage>
        <taxon>Eukaryota</taxon>
        <taxon>Fungi</taxon>
        <taxon>Dikarya</taxon>
        <taxon>Basidiomycota</taxon>
        <taxon>Agaricomycotina</taxon>
        <taxon>Tremellomycetes</taxon>
        <taxon>Filobasidiales</taxon>
        <taxon>Filobasidiaceae</taxon>
        <taxon>Naganishia</taxon>
    </lineage>
</organism>
<evidence type="ECO:0000313" key="2">
    <source>
        <dbReference type="Proteomes" id="UP001234202"/>
    </source>
</evidence>
<proteinExistence type="predicted"/>
<dbReference type="EMBL" id="JASBWV010000013">
    <property type="protein sequence ID" value="KAJ9122844.1"/>
    <property type="molecule type" value="Genomic_DNA"/>
</dbReference>
<reference evidence="1" key="1">
    <citation type="submission" date="2023-04" db="EMBL/GenBank/DDBJ databases">
        <title>Draft Genome sequencing of Naganishia species isolated from polar environments using Oxford Nanopore Technology.</title>
        <authorList>
            <person name="Leo P."/>
            <person name="Venkateswaran K."/>
        </authorList>
    </citation>
    <scope>NUCLEOTIDE SEQUENCE</scope>
    <source>
        <strain evidence="1">DBVPG 5303</strain>
    </source>
</reference>
<accession>A0ACC2XFM1</accession>